<gene>
    <name evidence="2" type="ORF">D7Z54_15990</name>
</gene>
<evidence type="ECO:0000313" key="3">
    <source>
        <dbReference type="Proteomes" id="UP000275076"/>
    </source>
</evidence>
<reference evidence="2 3" key="1">
    <citation type="submission" date="2018-10" db="EMBL/GenBank/DDBJ databases">
        <title>Draft genome sequence of Bacillus salarius IM0101, isolated from a hypersaline soil in Inner Mongolia, China.</title>
        <authorList>
            <person name="Yamprayoonswat W."/>
            <person name="Boonvisut S."/>
            <person name="Jumpathong W."/>
            <person name="Sittihan S."/>
            <person name="Ruangsuj P."/>
            <person name="Wanthongcharoen S."/>
            <person name="Thongpramul N."/>
            <person name="Pimmason S."/>
            <person name="Yu B."/>
            <person name="Yasawong M."/>
        </authorList>
    </citation>
    <scope>NUCLEOTIDE SEQUENCE [LARGE SCALE GENOMIC DNA]</scope>
    <source>
        <strain evidence="2 3">IM0101</strain>
    </source>
</reference>
<dbReference type="InterPro" id="IPR018745">
    <property type="entry name" value="MpsC"/>
</dbReference>
<dbReference type="Proteomes" id="UP000275076">
    <property type="component" value="Unassembled WGS sequence"/>
</dbReference>
<dbReference type="OrthoDB" id="6163890at2"/>
<comment type="caution">
    <text evidence="2">The sequence shown here is derived from an EMBL/GenBank/DDBJ whole genome shotgun (WGS) entry which is preliminary data.</text>
</comment>
<dbReference type="EMBL" id="RBVX01000015">
    <property type="protein sequence ID" value="RSL32392.1"/>
    <property type="molecule type" value="Genomic_DNA"/>
</dbReference>
<dbReference type="Pfam" id="PF10057">
    <property type="entry name" value="MpsC"/>
    <property type="match status" value="1"/>
</dbReference>
<feature type="domain" description="Na+-translocating membrane potential-generating system MpsC" evidence="1">
    <location>
        <begin position="11"/>
        <end position="116"/>
    </location>
</feature>
<evidence type="ECO:0000313" key="2">
    <source>
        <dbReference type="EMBL" id="RSL32392.1"/>
    </source>
</evidence>
<accession>A0A3R9QKI6</accession>
<dbReference type="RefSeq" id="WP_125556863.1">
    <property type="nucleotide sequence ID" value="NZ_RBVX01000015.1"/>
</dbReference>
<proteinExistence type="predicted"/>
<evidence type="ECO:0000259" key="1">
    <source>
        <dbReference type="Pfam" id="PF10057"/>
    </source>
</evidence>
<dbReference type="AlphaFoldDB" id="A0A3R9QKI6"/>
<protein>
    <submittedName>
        <fullName evidence="2">DUF2294 family protein</fullName>
    </submittedName>
</protein>
<keyword evidence="3" id="KW-1185">Reference proteome</keyword>
<organism evidence="2 3">
    <name type="scientific">Salibacterium salarium</name>
    <dbReference type="NCBI Taxonomy" id="284579"/>
    <lineage>
        <taxon>Bacteria</taxon>
        <taxon>Bacillati</taxon>
        <taxon>Bacillota</taxon>
        <taxon>Bacilli</taxon>
        <taxon>Bacillales</taxon>
        <taxon>Bacillaceae</taxon>
    </lineage>
</organism>
<name>A0A3R9QKI6_9BACI</name>
<sequence length="117" mass="13505">MPDSDTAGNGKSLRQTMAQIYNKVNQEMYGIGVRQQKVERMDDKIIIFGKHQRVPALSVIEEKYPQLTLSVDTTLITEFKERLQEEVYNQLDLEVATILKDFDPKTEEAVAVIYLKR</sequence>